<dbReference type="CDD" id="cd06990">
    <property type="entry name" value="cupin_DUF861"/>
    <property type="match status" value="1"/>
</dbReference>
<proteinExistence type="predicted"/>
<accession>A0A4V3IBG6</accession>
<name>A0A4V3IBG6_9MICO</name>
<dbReference type="Proteomes" id="UP000297963">
    <property type="component" value="Unassembled WGS sequence"/>
</dbReference>
<reference evidence="1 2" key="1">
    <citation type="submission" date="2019-03" db="EMBL/GenBank/DDBJ databases">
        <title>Genomics of glacier-inhabiting Cryobacterium strains.</title>
        <authorList>
            <person name="Liu Q."/>
            <person name="Xin Y.-H."/>
        </authorList>
    </citation>
    <scope>NUCLEOTIDE SEQUENCE [LARGE SCALE GENOMIC DNA]</scope>
    <source>
        <strain evidence="1 2">Hh34</strain>
    </source>
</reference>
<evidence type="ECO:0000313" key="2">
    <source>
        <dbReference type="Proteomes" id="UP000297963"/>
    </source>
</evidence>
<comment type="caution">
    <text evidence="1">The sequence shown here is derived from an EMBL/GenBank/DDBJ whole genome shotgun (WGS) entry which is preliminary data.</text>
</comment>
<dbReference type="EMBL" id="SOFE01000006">
    <property type="protein sequence ID" value="TFB87897.1"/>
    <property type="molecule type" value="Genomic_DNA"/>
</dbReference>
<dbReference type="AlphaFoldDB" id="A0A4V3IBG6"/>
<dbReference type="InterPro" id="IPR011051">
    <property type="entry name" value="RmlC_Cupin_sf"/>
</dbReference>
<evidence type="ECO:0000313" key="1">
    <source>
        <dbReference type="EMBL" id="TFB87897.1"/>
    </source>
</evidence>
<dbReference type="InterPro" id="IPR014710">
    <property type="entry name" value="RmlC-like_jellyroll"/>
</dbReference>
<organism evidence="1 2">
    <name type="scientific">Cryobacterium levicorallinum</name>
    <dbReference type="NCBI Taxonomy" id="995038"/>
    <lineage>
        <taxon>Bacteria</taxon>
        <taxon>Bacillati</taxon>
        <taxon>Actinomycetota</taxon>
        <taxon>Actinomycetes</taxon>
        <taxon>Micrococcales</taxon>
        <taxon>Microbacteriaceae</taxon>
        <taxon>Cryobacterium</taxon>
    </lineage>
</organism>
<dbReference type="SUPFAM" id="SSF51182">
    <property type="entry name" value="RmlC-like cupins"/>
    <property type="match status" value="1"/>
</dbReference>
<sequence>MTMNALQIKSFDTPDERRAPEKTVLGVNHFRPYTIGRMTMQPGWSWSECIQPVVHTDSCQLVHVGYAISGTLETVLDDGTTATITAGDAYPIPSGHNARVVGDEPFIGIEFECAGVFGVPTS</sequence>
<dbReference type="Gene3D" id="2.60.120.10">
    <property type="entry name" value="Jelly Rolls"/>
    <property type="match status" value="1"/>
</dbReference>
<protein>
    <submittedName>
        <fullName evidence="1">Cupin domain-containing protein</fullName>
    </submittedName>
</protein>
<gene>
    <name evidence="1" type="ORF">E3O11_03200</name>
</gene>